<dbReference type="AlphaFoldDB" id="A0A1A6ASD7"/>
<dbReference type="PRINTS" id="PR00455">
    <property type="entry name" value="HTHTETR"/>
</dbReference>
<name>A0A1A6ASD7_9CLOT</name>
<gene>
    <name evidence="4" type="primary">acrR</name>
    <name evidence="4" type="ORF">CLRAG_22390</name>
</gene>
<keyword evidence="1 2" id="KW-0238">DNA-binding</keyword>
<keyword evidence="5" id="KW-1185">Reference proteome</keyword>
<dbReference type="PROSITE" id="PS50977">
    <property type="entry name" value="HTH_TETR_2"/>
    <property type="match status" value="1"/>
</dbReference>
<sequence>MEKNYNEKPKQKRALETRKKLITAAEQLFNKKGFYDTTSKDIAKEAGVSIGIFYNYFKDKSKIYYECLNLGYDDDNSKIIELLKKLFDEEDDLKTKIYSYLYDVLLKIRSKIKIVMERDRIMADYPEINELIKRCDEEIIKEIENYFSGEDSEVIAQLIVETTNRNAIVVSSMEDSKKQEKYIEYLAEMLSCFFERFKK</sequence>
<feature type="domain" description="HTH tetR-type" evidence="3">
    <location>
        <begin position="15"/>
        <end position="75"/>
    </location>
</feature>
<dbReference type="Gene3D" id="1.10.357.10">
    <property type="entry name" value="Tetracycline Repressor, domain 2"/>
    <property type="match status" value="1"/>
</dbReference>
<dbReference type="PANTHER" id="PTHR43479">
    <property type="entry name" value="ACREF/ENVCD OPERON REPRESSOR-RELATED"/>
    <property type="match status" value="1"/>
</dbReference>
<comment type="caution">
    <text evidence="4">The sequence shown here is derived from an EMBL/GenBank/DDBJ whole genome shotgun (WGS) entry which is preliminary data.</text>
</comment>
<dbReference type="RefSeq" id="WP_065078489.1">
    <property type="nucleotide sequence ID" value="NZ_LROS01000022.1"/>
</dbReference>
<dbReference type="SUPFAM" id="SSF46689">
    <property type="entry name" value="Homeodomain-like"/>
    <property type="match status" value="1"/>
</dbReference>
<dbReference type="PANTHER" id="PTHR43479:SF11">
    <property type="entry name" value="ACREF_ENVCD OPERON REPRESSOR-RELATED"/>
    <property type="match status" value="1"/>
</dbReference>
<evidence type="ECO:0000259" key="3">
    <source>
        <dbReference type="PROSITE" id="PS50977"/>
    </source>
</evidence>
<evidence type="ECO:0000313" key="5">
    <source>
        <dbReference type="Proteomes" id="UP000093954"/>
    </source>
</evidence>
<dbReference type="Proteomes" id="UP000093954">
    <property type="component" value="Unassembled WGS sequence"/>
</dbReference>
<dbReference type="PATRIC" id="fig|1353534.3.peg.2278"/>
<evidence type="ECO:0000256" key="2">
    <source>
        <dbReference type="PROSITE-ProRule" id="PRU00335"/>
    </source>
</evidence>
<dbReference type="EMBL" id="LROS01000022">
    <property type="protein sequence ID" value="OBR92945.1"/>
    <property type="molecule type" value="Genomic_DNA"/>
</dbReference>
<dbReference type="InterPro" id="IPR001647">
    <property type="entry name" value="HTH_TetR"/>
</dbReference>
<protein>
    <submittedName>
        <fullName evidence="4">HTH-type transcriptional regulator AcrR</fullName>
    </submittedName>
</protein>
<dbReference type="Pfam" id="PF00440">
    <property type="entry name" value="TetR_N"/>
    <property type="match status" value="1"/>
</dbReference>
<organism evidence="4 5">
    <name type="scientific">Clostridium ragsdalei P11</name>
    <dbReference type="NCBI Taxonomy" id="1353534"/>
    <lineage>
        <taxon>Bacteria</taxon>
        <taxon>Bacillati</taxon>
        <taxon>Bacillota</taxon>
        <taxon>Clostridia</taxon>
        <taxon>Eubacteriales</taxon>
        <taxon>Clostridiaceae</taxon>
        <taxon>Clostridium</taxon>
    </lineage>
</organism>
<dbReference type="GO" id="GO:0003677">
    <property type="term" value="F:DNA binding"/>
    <property type="evidence" value="ECO:0007669"/>
    <property type="project" value="UniProtKB-UniRule"/>
</dbReference>
<dbReference type="InterPro" id="IPR009057">
    <property type="entry name" value="Homeodomain-like_sf"/>
</dbReference>
<reference evidence="4 5" key="1">
    <citation type="journal article" date="2012" name="Front. Microbiol.">
        <title>Draft Genome Sequence of the Virulent Strain 01-B526 of the Fish Pathogen Aeromonas salmonicida.</title>
        <authorList>
            <person name="Charette S.J."/>
            <person name="Brochu F."/>
            <person name="Boyle B."/>
            <person name="Filion G."/>
            <person name="Tanaka K.H."/>
            <person name="Derome N."/>
        </authorList>
    </citation>
    <scope>NUCLEOTIDE SEQUENCE [LARGE SCALE GENOMIC DNA]</scope>
    <source>
        <strain evidence="4 5">P11</strain>
    </source>
</reference>
<proteinExistence type="predicted"/>
<evidence type="ECO:0000256" key="1">
    <source>
        <dbReference type="ARBA" id="ARBA00023125"/>
    </source>
</evidence>
<evidence type="ECO:0000313" key="4">
    <source>
        <dbReference type="EMBL" id="OBR92945.1"/>
    </source>
</evidence>
<dbReference type="InterPro" id="IPR050624">
    <property type="entry name" value="HTH-type_Tx_Regulator"/>
</dbReference>
<feature type="DNA-binding region" description="H-T-H motif" evidence="2">
    <location>
        <begin position="38"/>
        <end position="57"/>
    </location>
</feature>
<accession>A0A1A6ASD7</accession>